<proteinExistence type="predicted"/>
<gene>
    <name evidence="1" type="ORF">E2C01_045142</name>
</gene>
<organism evidence="1 2">
    <name type="scientific">Portunus trituberculatus</name>
    <name type="common">Swimming crab</name>
    <name type="synonym">Neptunus trituberculatus</name>
    <dbReference type="NCBI Taxonomy" id="210409"/>
    <lineage>
        <taxon>Eukaryota</taxon>
        <taxon>Metazoa</taxon>
        <taxon>Ecdysozoa</taxon>
        <taxon>Arthropoda</taxon>
        <taxon>Crustacea</taxon>
        <taxon>Multicrustacea</taxon>
        <taxon>Malacostraca</taxon>
        <taxon>Eumalacostraca</taxon>
        <taxon>Eucarida</taxon>
        <taxon>Decapoda</taxon>
        <taxon>Pleocyemata</taxon>
        <taxon>Brachyura</taxon>
        <taxon>Eubrachyura</taxon>
        <taxon>Portunoidea</taxon>
        <taxon>Portunidae</taxon>
        <taxon>Portuninae</taxon>
        <taxon>Portunus</taxon>
    </lineage>
</organism>
<name>A0A5B7G0Z9_PORTR</name>
<reference evidence="1 2" key="1">
    <citation type="submission" date="2019-05" db="EMBL/GenBank/DDBJ databases">
        <title>Another draft genome of Portunus trituberculatus and its Hox gene families provides insights of decapod evolution.</title>
        <authorList>
            <person name="Jeong J.-H."/>
            <person name="Song I."/>
            <person name="Kim S."/>
            <person name="Choi T."/>
            <person name="Kim D."/>
            <person name="Ryu S."/>
            <person name="Kim W."/>
        </authorList>
    </citation>
    <scope>NUCLEOTIDE SEQUENCE [LARGE SCALE GENOMIC DNA]</scope>
    <source>
        <tissue evidence="1">Muscle</tissue>
    </source>
</reference>
<dbReference type="AlphaFoldDB" id="A0A5B7G0Z9"/>
<comment type="caution">
    <text evidence="1">The sequence shown here is derived from an EMBL/GenBank/DDBJ whole genome shotgun (WGS) entry which is preliminary data.</text>
</comment>
<dbReference type="EMBL" id="VSRR010010082">
    <property type="protein sequence ID" value="MPC51297.1"/>
    <property type="molecule type" value="Genomic_DNA"/>
</dbReference>
<protein>
    <submittedName>
        <fullName evidence="1">Uncharacterized protein</fullName>
    </submittedName>
</protein>
<keyword evidence="2" id="KW-1185">Reference proteome</keyword>
<dbReference type="Proteomes" id="UP000324222">
    <property type="component" value="Unassembled WGS sequence"/>
</dbReference>
<accession>A0A5B7G0Z9</accession>
<evidence type="ECO:0000313" key="1">
    <source>
        <dbReference type="EMBL" id="MPC51297.1"/>
    </source>
</evidence>
<evidence type="ECO:0000313" key="2">
    <source>
        <dbReference type="Proteomes" id="UP000324222"/>
    </source>
</evidence>
<sequence>MKVTITRATNSKAAPSHSIYLKEIYTSSAALLVKQMLPRVCPPHENFTAQLSRIHEQHADEIQRLVETFRKKNSELRNER</sequence>